<evidence type="ECO:0000256" key="2">
    <source>
        <dbReference type="SAM" id="SignalP"/>
    </source>
</evidence>
<dbReference type="Proteomes" id="UP001596472">
    <property type="component" value="Unassembled WGS sequence"/>
</dbReference>
<keyword evidence="4" id="KW-1185">Reference proteome</keyword>
<dbReference type="RefSeq" id="WP_379712631.1">
    <property type="nucleotide sequence ID" value="NZ_JBHTBS010000005.1"/>
</dbReference>
<evidence type="ECO:0000256" key="1">
    <source>
        <dbReference type="SAM" id="MobiDB-lite"/>
    </source>
</evidence>
<evidence type="ECO:0000313" key="3">
    <source>
        <dbReference type="EMBL" id="MFC7337896.1"/>
    </source>
</evidence>
<sequence>MKKSYTAARLLIAGAVSLTAAQTVWSDTVPAGKEAVPAGKDAVPAGTGDQPAGQDAVPAGKDTIPVGKDARPTGENTERFPRDGTAIDARETPTDGASNGTALPDGVFESRWAVAYEKLTDATSSRTTPDAAPEPSAETRAWASAAIQSAGEGRPKNLFTEDWWNENGAPFQARERGHYSTSGEASKWWKQSTWQEISSFLKLEDQPAVFAYFPGDNIVIEDGSVEIEDSTITTQQDYLYSARELADAPLAVTQPISKRWIPLGTFILSPDSEKQEGPQAIQLALGDQGDITGTYVNWPQGRVHPIHGRYDPDSQRVALRVDGNTPVVLDTGLYNLTLSSTPLFSHSPSGTTETWLLARMEAESSGGSEKDDEP</sequence>
<feature type="region of interest" description="Disordered" evidence="1">
    <location>
        <begin position="35"/>
        <end position="104"/>
    </location>
</feature>
<organism evidence="3 4">
    <name type="scientific">Haloferula chungangensis</name>
    <dbReference type="NCBI Taxonomy" id="1048331"/>
    <lineage>
        <taxon>Bacteria</taxon>
        <taxon>Pseudomonadati</taxon>
        <taxon>Verrucomicrobiota</taxon>
        <taxon>Verrucomicrobiia</taxon>
        <taxon>Verrucomicrobiales</taxon>
        <taxon>Verrucomicrobiaceae</taxon>
        <taxon>Haloferula</taxon>
    </lineage>
</organism>
<gene>
    <name evidence="3" type="ORF">ACFQY0_11960</name>
</gene>
<name>A0ABW2L9Z1_9BACT</name>
<keyword evidence="2" id="KW-0732">Signal</keyword>
<evidence type="ECO:0000313" key="4">
    <source>
        <dbReference type="Proteomes" id="UP001596472"/>
    </source>
</evidence>
<dbReference type="EMBL" id="JBHTBS010000005">
    <property type="protein sequence ID" value="MFC7337896.1"/>
    <property type="molecule type" value="Genomic_DNA"/>
</dbReference>
<comment type="caution">
    <text evidence="3">The sequence shown here is derived from an EMBL/GenBank/DDBJ whole genome shotgun (WGS) entry which is preliminary data.</text>
</comment>
<protein>
    <submittedName>
        <fullName evidence="3">Uncharacterized protein</fullName>
    </submittedName>
</protein>
<reference evidence="4" key="1">
    <citation type="journal article" date="2019" name="Int. J. Syst. Evol. Microbiol.">
        <title>The Global Catalogue of Microorganisms (GCM) 10K type strain sequencing project: providing services to taxonomists for standard genome sequencing and annotation.</title>
        <authorList>
            <consortium name="The Broad Institute Genomics Platform"/>
            <consortium name="The Broad Institute Genome Sequencing Center for Infectious Disease"/>
            <person name="Wu L."/>
            <person name="Ma J."/>
        </authorList>
    </citation>
    <scope>NUCLEOTIDE SEQUENCE [LARGE SCALE GENOMIC DNA]</scope>
    <source>
        <strain evidence="4">CGMCC 4.1467</strain>
    </source>
</reference>
<feature type="chain" id="PRO_5046635996" evidence="2">
    <location>
        <begin position="21"/>
        <end position="374"/>
    </location>
</feature>
<feature type="compositionally biased region" description="Basic and acidic residues" evidence="1">
    <location>
        <begin position="68"/>
        <end position="82"/>
    </location>
</feature>
<feature type="signal peptide" evidence="2">
    <location>
        <begin position="1"/>
        <end position="20"/>
    </location>
</feature>
<accession>A0ABW2L9Z1</accession>
<proteinExistence type="predicted"/>